<proteinExistence type="predicted"/>
<protein>
    <recommendedName>
        <fullName evidence="4">DUF4381 domain-containing protein</fullName>
    </recommendedName>
</protein>
<dbReference type="OrthoDB" id="283083at2"/>
<keyword evidence="1" id="KW-0812">Transmembrane</keyword>
<reference evidence="2 3" key="1">
    <citation type="submission" date="2017-07" db="EMBL/GenBank/DDBJ databases">
        <title>Annotated genome sequence of Bacterioplanes sanyensis isolated from Red Sea.</title>
        <authorList>
            <person name="Rehman Z.U."/>
        </authorList>
    </citation>
    <scope>NUCLEOTIDE SEQUENCE [LARGE SCALE GENOMIC DNA]</scope>
    <source>
        <strain evidence="2 3">NV9</strain>
    </source>
</reference>
<keyword evidence="3" id="KW-1185">Reference proteome</keyword>
<dbReference type="Pfam" id="PF14316">
    <property type="entry name" value="DUF4381"/>
    <property type="match status" value="1"/>
</dbReference>
<name>A0A222FKR5_9GAMM</name>
<evidence type="ECO:0000313" key="2">
    <source>
        <dbReference type="EMBL" id="ASP39608.1"/>
    </source>
</evidence>
<dbReference type="RefSeq" id="WP_094060786.1">
    <property type="nucleotide sequence ID" value="NZ_CP022530.1"/>
</dbReference>
<dbReference type="EMBL" id="CP022530">
    <property type="protein sequence ID" value="ASP39608.1"/>
    <property type="molecule type" value="Genomic_DNA"/>
</dbReference>
<dbReference type="AlphaFoldDB" id="A0A222FKR5"/>
<evidence type="ECO:0000256" key="1">
    <source>
        <dbReference type="SAM" id="Phobius"/>
    </source>
</evidence>
<dbReference type="Proteomes" id="UP000202440">
    <property type="component" value="Chromosome"/>
</dbReference>
<accession>A0A222FKR5</accession>
<evidence type="ECO:0000313" key="3">
    <source>
        <dbReference type="Proteomes" id="UP000202440"/>
    </source>
</evidence>
<dbReference type="InterPro" id="IPR025489">
    <property type="entry name" value="DUF4381"/>
</dbReference>
<keyword evidence="1" id="KW-1133">Transmembrane helix</keyword>
<sequence length="156" mass="17837">MSTAAFDPSQLNLEPLITPDPVSAWPAYGWWLVAALALLAIALAVFFWWHRRQQQRAARLAQRQLQQGLPSAPQAACMQCNQILKQACRYYFPQALSWHGDQWRTFLTDTGMSPHSSEALAHATYDPQRADQVDTQQLQHDCLRWLQQCWKGGHHA</sequence>
<gene>
    <name evidence="2" type="ORF">CHH28_13415</name>
</gene>
<organism evidence="2 3">
    <name type="scientific">Bacterioplanes sanyensis</name>
    <dbReference type="NCBI Taxonomy" id="1249553"/>
    <lineage>
        <taxon>Bacteria</taxon>
        <taxon>Pseudomonadati</taxon>
        <taxon>Pseudomonadota</taxon>
        <taxon>Gammaproteobacteria</taxon>
        <taxon>Oceanospirillales</taxon>
        <taxon>Oceanospirillaceae</taxon>
        <taxon>Bacterioplanes</taxon>
    </lineage>
</organism>
<dbReference type="KEGG" id="bsan:CHH28_13415"/>
<feature type="transmembrane region" description="Helical" evidence="1">
    <location>
        <begin position="28"/>
        <end position="49"/>
    </location>
</feature>
<evidence type="ECO:0008006" key="4">
    <source>
        <dbReference type="Google" id="ProtNLM"/>
    </source>
</evidence>
<keyword evidence="1" id="KW-0472">Membrane</keyword>